<dbReference type="AlphaFoldDB" id="A0A072TIV2"/>
<sequence length="122" mass="13947">MNSSLVGFWRSFSTHFIIVGHNGQCKRGVKDGGSRRNTGESPAEGLNLPFQPRSSVEFKKMQGINEDVEKDDIDEEFQEEDVDDEFLKDNIEDGLDDEIQEDDIGDEFEVENLEDECQDKLE</sequence>
<name>A0A072TIV2_MEDTR</name>
<dbReference type="Proteomes" id="UP000002051">
    <property type="component" value="Unassembled WGS sequence"/>
</dbReference>
<proteinExistence type="predicted"/>
<evidence type="ECO:0000313" key="3">
    <source>
        <dbReference type="EnsemblPlants" id="KEH17146"/>
    </source>
</evidence>
<evidence type="ECO:0000313" key="4">
    <source>
        <dbReference type="Proteomes" id="UP000002051"/>
    </source>
</evidence>
<evidence type="ECO:0000256" key="1">
    <source>
        <dbReference type="SAM" id="MobiDB-lite"/>
    </source>
</evidence>
<reference evidence="3" key="3">
    <citation type="submission" date="2015-06" db="UniProtKB">
        <authorList>
            <consortium name="EnsemblPlants"/>
        </authorList>
    </citation>
    <scope>IDENTIFICATION</scope>
    <source>
        <strain evidence="3">cv. Jemalong A17</strain>
    </source>
</reference>
<organism evidence="2 4">
    <name type="scientific">Medicago truncatula</name>
    <name type="common">Barrel medic</name>
    <name type="synonym">Medicago tribuloides</name>
    <dbReference type="NCBI Taxonomy" id="3880"/>
    <lineage>
        <taxon>Eukaryota</taxon>
        <taxon>Viridiplantae</taxon>
        <taxon>Streptophyta</taxon>
        <taxon>Embryophyta</taxon>
        <taxon>Tracheophyta</taxon>
        <taxon>Spermatophyta</taxon>
        <taxon>Magnoliopsida</taxon>
        <taxon>eudicotyledons</taxon>
        <taxon>Gunneridae</taxon>
        <taxon>Pentapetalae</taxon>
        <taxon>rosids</taxon>
        <taxon>fabids</taxon>
        <taxon>Fabales</taxon>
        <taxon>Fabaceae</taxon>
        <taxon>Papilionoideae</taxon>
        <taxon>50 kb inversion clade</taxon>
        <taxon>NPAAA clade</taxon>
        <taxon>Hologalegina</taxon>
        <taxon>IRL clade</taxon>
        <taxon>Trifolieae</taxon>
        <taxon>Medicago</taxon>
    </lineage>
</organism>
<feature type="region of interest" description="Disordered" evidence="1">
    <location>
        <begin position="27"/>
        <end position="50"/>
    </location>
</feature>
<feature type="region of interest" description="Disordered" evidence="1">
    <location>
        <begin position="98"/>
        <end position="122"/>
    </location>
</feature>
<keyword evidence="4" id="KW-1185">Reference proteome</keyword>
<feature type="compositionally biased region" description="Basic and acidic residues" evidence="1">
    <location>
        <begin position="28"/>
        <end position="38"/>
    </location>
</feature>
<dbReference type="HOGENOM" id="CLU_2030219_0_0_1"/>
<protein>
    <submittedName>
        <fullName evidence="2 3">Uncharacterized protein</fullName>
    </submittedName>
</protein>
<gene>
    <name evidence="2" type="ORF">MTR_0039s0180</name>
</gene>
<reference evidence="2 4" key="1">
    <citation type="journal article" date="2011" name="Nature">
        <title>The Medicago genome provides insight into the evolution of rhizobial symbioses.</title>
        <authorList>
            <person name="Young N.D."/>
            <person name="Debelle F."/>
            <person name="Oldroyd G.E."/>
            <person name="Geurts R."/>
            <person name="Cannon S.B."/>
            <person name="Udvardi M.K."/>
            <person name="Benedito V.A."/>
            <person name="Mayer K.F."/>
            <person name="Gouzy J."/>
            <person name="Schoof H."/>
            <person name="Van de Peer Y."/>
            <person name="Proost S."/>
            <person name="Cook D.R."/>
            <person name="Meyers B.C."/>
            <person name="Spannagl M."/>
            <person name="Cheung F."/>
            <person name="De Mita S."/>
            <person name="Krishnakumar V."/>
            <person name="Gundlach H."/>
            <person name="Zhou S."/>
            <person name="Mudge J."/>
            <person name="Bharti A.K."/>
            <person name="Murray J.D."/>
            <person name="Naoumkina M.A."/>
            <person name="Rosen B."/>
            <person name="Silverstein K.A."/>
            <person name="Tang H."/>
            <person name="Rombauts S."/>
            <person name="Zhao P.X."/>
            <person name="Zhou P."/>
            <person name="Barbe V."/>
            <person name="Bardou P."/>
            <person name="Bechner M."/>
            <person name="Bellec A."/>
            <person name="Berger A."/>
            <person name="Berges H."/>
            <person name="Bidwell S."/>
            <person name="Bisseling T."/>
            <person name="Choisne N."/>
            <person name="Couloux A."/>
            <person name="Denny R."/>
            <person name="Deshpande S."/>
            <person name="Dai X."/>
            <person name="Doyle J.J."/>
            <person name="Dudez A.M."/>
            <person name="Farmer A.D."/>
            <person name="Fouteau S."/>
            <person name="Franken C."/>
            <person name="Gibelin C."/>
            <person name="Gish J."/>
            <person name="Goldstein S."/>
            <person name="Gonzalez A.J."/>
            <person name="Green P.J."/>
            <person name="Hallab A."/>
            <person name="Hartog M."/>
            <person name="Hua A."/>
            <person name="Humphray S.J."/>
            <person name="Jeong D.H."/>
            <person name="Jing Y."/>
            <person name="Jocker A."/>
            <person name="Kenton S.M."/>
            <person name="Kim D.J."/>
            <person name="Klee K."/>
            <person name="Lai H."/>
            <person name="Lang C."/>
            <person name="Lin S."/>
            <person name="Macmil S.L."/>
            <person name="Magdelenat G."/>
            <person name="Matthews L."/>
            <person name="McCorrison J."/>
            <person name="Monaghan E.L."/>
            <person name="Mun J.H."/>
            <person name="Najar F.Z."/>
            <person name="Nicholson C."/>
            <person name="Noirot C."/>
            <person name="O'Bleness M."/>
            <person name="Paule C.R."/>
            <person name="Poulain J."/>
            <person name="Prion F."/>
            <person name="Qin B."/>
            <person name="Qu C."/>
            <person name="Retzel E.F."/>
            <person name="Riddle C."/>
            <person name="Sallet E."/>
            <person name="Samain S."/>
            <person name="Samson N."/>
            <person name="Sanders I."/>
            <person name="Saurat O."/>
            <person name="Scarpelli C."/>
            <person name="Schiex T."/>
            <person name="Segurens B."/>
            <person name="Severin A.J."/>
            <person name="Sherrier D.J."/>
            <person name="Shi R."/>
            <person name="Sims S."/>
            <person name="Singer S.R."/>
            <person name="Sinharoy S."/>
            <person name="Sterck L."/>
            <person name="Viollet A."/>
            <person name="Wang B.B."/>
            <person name="Wang K."/>
            <person name="Wang M."/>
            <person name="Wang X."/>
            <person name="Warfsmann J."/>
            <person name="Weissenbach J."/>
            <person name="White D.D."/>
            <person name="White J.D."/>
            <person name="Wiley G.B."/>
            <person name="Wincker P."/>
            <person name="Xing Y."/>
            <person name="Yang L."/>
            <person name="Yao Z."/>
            <person name="Ying F."/>
            <person name="Zhai J."/>
            <person name="Zhou L."/>
            <person name="Zuber A."/>
            <person name="Denarie J."/>
            <person name="Dixon R.A."/>
            <person name="May G.D."/>
            <person name="Schwartz D.C."/>
            <person name="Rogers J."/>
            <person name="Quetier F."/>
            <person name="Town C.D."/>
            <person name="Roe B.A."/>
        </authorList>
    </citation>
    <scope>NUCLEOTIDE SEQUENCE [LARGE SCALE GENOMIC DNA]</scope>
    <source>
        <strain evidence="2">A17</strain>
        <strain evidence="3 4">cv. Jemalong A17</strain>
    </source>
</reference>
<evidence type="ECO:0000313" key="2">
    <source>
        <dbReference type="EMBL" id="KEH17146.1"/>
    </source>
</evidence>
<accession>A0A072TIV2</accession>
<dbReference type="EnsemblPlants" id="KEH17146">
    <property type="protein sequence ID" value="KEH17146"/>
    <property type="gene ID" value="MTR_0039s0180"/>
</dbReference>
<dbReference type="EMBL" id="KL402764">
    <property type="protein sequence ID" value="KEH17146.1"/>
    <property type="molecule type" value="Genomic_DNA"/>
</dbReference>
<reference evidence="2 4" key="2">
    <citation type="journal article" date="2014" name="BMC Genomics">
        <title>An improved genome release (version Mt4.0) for the model legume Medicago truncatula.</title>
        <authorList>
            <person name="Tang H."/>
            <person name="Krishnakumar V."/>
            <person name="Bidwell S."/>
            <person name="Rosen B."/>
            <person name="Chan A."/>
            <person name="Zhou S."/>
            <person name="Gentzbittel L."/>
            <person name="Childs K.L."/>
            <person name="Yandell M."/>
            <person name="Gundlach H."/>
            <person name="Mayer K.F."/>
            <person name="Schwartz D.C."/>
            <person name="Town C.D."/>
        </authorList>
    </citation>
    <scope>GENOME REANNOTATION</scope>
    <source>
        <strain evidence="2">A17</strain>
        <strain evidence="3 4">cv. Jemalong A17</strain>
    </source>
</reference>